<dbReference type="Pfam" id="PF16064">
    <property type="entry name" value="DUF4806"/>
    <property type="match status" value="1"/>
</dbReference>
<evidence type="ECO:0000313" key="4">
    <source>
        <dbReference type="Proteomes" id="UP000069940"/>
    </source>
</evidence>
<dbReference type="GeneID" id="109428996"/>
<accession>A0ABM1Y7S4</accession>
<protein>
    <recommendedName>
        <fullName evidence="2">DUF4806 domain-containing protein</fullName>
    </recommendedName>
</protein>
<name>A0ABM1Y7S4_AEDAL</name>
<evidence type="ECO:0000313" key="3">
    <source>
        <dbReference type="EnsemblMetazoa" id="AALFPA23_006574.P8589"/>
    </source>
</evidence>
<dbReference type="Proteomes" id="UP000069940">
    <property type="component" value="Unassembled WGS sequence"/>
</dbReference>
<feature type="region of interest" description="Disordered" evidence="1">
    <location>
        <begin position="214"/>
        <end position="262"/>
    </location>
</feature>
<reference evidence="3" key="2">
    <citation type="submission" date="2025-05" db="UniProtKB">
        <authorList>
            <consortium name="EnsemblMetazoa"/>
        </authorList>
    </citation>
    <scope>IDENTIFICATION</scope>
    <source>
        <strain evidence="3">Foshan</strain>
    </source>
</reference>
<evidence type="ECO:0000259" key="2">
    <source>
        <dbReference type="Pfam" id="PF16064"/>
    </source>
</evidence>
<evidence type="ECO:0000256" key="1">
    <source>
        <dbReference type="SAM" id="MobiDB-lite"/>
    </source>
</evidence>
<reference evidence="4" key="1">
    <citation type="journal article" date="2015" name="Proc. Natl. Acad. Sci. U.S.A.">
        <title>Genome sequence of the Asian Tiger mosquito, Aedes albopictus, reveals insights into its biology, genetics, and evolution.</title>
        <authorList>
            <person name="Chen X.G."/>
            <person name="Jiang X."/>
            <person name="Gu J."/>
            <person name="Xu M."/>
            <person name="Wu Y."/>
            <person name="Deng Y."/>
            <person name="Zhang C."/>
            <person name="Bonizzoni M."/>
            <person name="Dermauw W."/>
            <person name="Vontas J."/>
            <person name="Armbruster P."/>
            <person name="Huang X."/>
            <person name="Yang Y."/>
            <person name="Zhang H."/>
            <person name="He W."/>
            <person name="Peng H."/>
            <person name="Liu Y."/>
            <person name="Wu K."/>
            <person name="Chen J."/>
            <person name="Lirakis M."/>
            <person name="Topalis P."/>
            <person name="Van Leeuwen T."/>
            <person name="Hall A.B."/>
            <person name="Jiang X."/>
            <person name="Thorpe C."/>
            <person name="Mueller R.L."/>
            <person name="Sun C."/>
            <person name="Waterhouse R.M."/>
            <person name="Yan G."/>
            <person name="Tu Z.J."/>
            <person name="Fang X."/>
            <person name="James A.A."/>
        </authorList>
    </citation>
    <scope>NUCLEOTIDE SEQUENCE [LARGE SCALE GENOMIC DNA]</scope>
    <source>
        <strain evidence="4">Foshan</strain>
    </source>
</reference>
<dbReference type="RefSeq" id="XP_062710792.1">
    <property type="nucleotide sequence ID" value="XM_062854808.1"/>
</dbReference>
<organism evidence="3 4">
    <name type="scientific">Aedes albopictus</name>
    <name type="common">Asian tiger mosquito</name>
    <name type="synonym">Stegomyia albopicta</name>
    <dbReference type="NCBI Taxonomy" id="7160"/>
    <lineage>
        <taxon>Eukaryota</taxon>
        <taxon>Metazoa</taxon>
        <taxon>Ecdysozoa</taxon>
        <taxon>Arthropoda</taxon>
        <taxon>Hexapoda</taxon>
        <taxon>Insecta</taxon>
        <taxon>Pterygota</taxon>
        <taxon>Neoptera</taxon>
        <taxon>Endopterygota</taxon>
        <taxon>Diptera</taxon>
        <taxon>Nematocera</taxon>
        <taxon>Culicoidea</taxon>
        <taxon>Culicidae</taxon>
        <taxon>Culicinae</taxon>
        <taxon>Aedini</taxon>
        <taxon>Aedes</taxon>
        <taxon>Stegomyia</taxon>
    </lineage>
</organism>
<keyword evidence="4" id="KW-1185">Reference proteome</keyword>
<dbReference type="InterPro" id="IPR032071">
    <property type="entry name" value="DUF4806"/>
</dbReference>
<sequence>MDYTGVQDAGVEQTDTITDLDALIKKNIVDAVNEIVPIAIEKYLDANIDRVVERAVSAAVDKSFAMNFARLTAMTGVIKNTETEVDVRAEQHALIDTEKQLDDWNTDLAQDAVRKKYMEYFSKIIVPNSYLEKGDDAFYIISDCLFTRRFWNRFTWTGVNRGGKSERGFREFGNVTELLLSLVQIGDPMYTRLLLEKFCKTRLFRHAKSRATNKMLRKSSCRTKRSGKKKQTEKDVTDGVPDTGSAATIHSDDEDMGEFENASSGEKTRYLKMNRSVRNRLLAVVIARVKHFVYFLTEIVELIFFI</sequence>
<feature type="domain" description="DUF4806" evidence="2">
    <location>
        <begin position="95"/>
        <end position="181"/>
    </location>
</feature>
<feature type="compositionally biased region" description="Basic residues" evidence="1">
    <location>
        <begin position="214"/>
        <end position="229"/>
    </location>
</feature>
<proteinExistence type="predicted"/>
<dbReference type="EnsemblMetazoa" id="AALFPA23_006574.R8589">
    <property type="protein sequence ID" value="AALFPA23_006574.P8589"/>
    <property type="gene ID" value="AALFPA23_006574"/>
</dbReference>